<dbReference type="PANTHER" id="PTHR43201">
    <property type="entry name" value="ACYL-COA SYNTHETASE"/>
    <property type="match status" value="1"/>
</dbReference>
<dbReference type="PANTHER" id="PTHR43201:SF5">
    <property type="entry name" value="MEDIUM-CHAIN ACYL-COA LIGASE ACSF2, MITOCHONDRIAL"/>
    <property type="match status" value="1"/>
</dbReference>
<dbReference type="InterPro" id="IPR000873">
    <property type="entry name" value="AMP-dep_synth/lig_dom"/>
</dbReference>
<dbReference type="Gene3D" id="3.40.50.12780">
    <property type="entry name" value="N-terminal domain of ligase-like"/>
    <property type="match status" value="1"/>
</dbReference>
<name>A0ABN3UFK9_9ACTN</name>
<comment type="caution">
    <text evidence="5">The sequence shown here is derived from an EMBL/GenBank/DDBJ whole genome shotgun (WGS) entry which is preliminary data.</text>
</comment>
<keyword evidence="2 5" id="KW-0436">Ligase</keyword>
<dbReference type="InterPro" id="IPR045851">
    <property type="entry name" value="AMP-bd_C_sf"/>
</dbReference>
<dbReference type="InterPro" id="IPR042099">
    <property type="entry name" value="ANL_N_sf"/>
</dbReference>
<accession>A0ABN3UFK9</accession>
<dbReference type="Pfam" id="PF00501">
    <property type="entry name" value="AMP-binding"/>
    <property type="match status" value="1"/>
</dbReference>
<sequence>MPSSPLAPPETLPGVLERAPIAAPALLDGGTRFTYGELLEAARTVAGALAASGVGEDDAVAVWLPNGWEWAVASYGILCAGARVVPVNTRYTASEAAGVIVRSRCRAVVAGGEVDGSDLAAAAVEAGAPQVLSVVRLLEGNAFSGKETDRRMAALHAGRISHVQYTSGTTGLPKGVLLRHGGMVETTRSWVANVGLRAGDGYPVVAPFAHIGGHKTGLLACAVAGATALPQPVLDPKALAGLVAEGGVTVLQGPPALFQALLAEPDMPSGRVRVAVTGAAVVPPDLVRGLRERLGIPHVFTAYGLTEASGVCTMTGRGDSVEVVASSAGTPIPGVEVRIDAVDGPGEILVRSPGLMAGYLDDPEATAAAFTDGWLRTGDLGERDGEGRLRVVDRLKDLLIVGGLNVSPAEVEHVLGGHPGVQAAAVVGIPHERLGEVPAAFVVGDADAGELVAYCGDRLAGFKVPRTLWRIGSLPLNGAGKVDKLLLRREAEVRAARP</sequence>
<dbReference type="Pfam" id="PF13193">
    <property type="entry name" value="AMP-binding_C"/>
    <property type="match status" value="1"/>
</dbReference>
<dbReference type="InterPro" id="IPR020845">
    <property type="entry name" value="AMP-binding_CS"/>
</dbReference>
<feature type="domain" description="AMP-binding enzyme C-terminal" evidence="4">
    <location>
        <begin position="410"/>
        <end position="481"/>
    </location>
</feature>
<evidence type="ECO:0000313" key="5">
    <source>
        <dbReference type="EMBL" id="GAA2731211.1"/>
    </source>
</evidence>
<dbReference type="PROSITE" id="PS00455">
    <property type="entry name" value="AMP_BINDING"/>
    <property type="match status" value="1"/>
</dbReference>
<proteinExistence type="inferred from homology"/>
<reference evidence="5 6" key="1">
    <citation type="journal article" date="2019" name="Int. J. Syst. Evol. Microbiol.">
        <title>The Global Catalogue of Microorganisms (GCM) 10K type strain sequencing project: providing services to taxonomists for standard genome sequencing and annotation.</title>
        <authorList>
            <consortium name="The Broad Institute Genomics Platform"/>
            <consortium name="The Broad Institute Genome Sequencing Center for Infectious Disease"/>
            <person name="Wu L."/>
            <person name="Ma J."/>
        </authorList>
    </citation>
    <scope>NUCLEOTIDE SEQUENCE [LARGE SCALE GENOMIC DNA]</scope>
    <source>
        <strain evidence="5 6">JCM 8201</strain>
    </source>
</reference>
<keyword evidence="6" id="KW-1185">Reference proteome</keyword>
<dbReference type="InterPro" id="IPR025110">
    <property type="entry name" value="AMP-bd_C"/>
</dbReference>
<dbReference type="GO" id="GO:0016874">
    <property type="term" value="F:ligase activity"/>
    <property type="evidence" value="ECO:0007669"/>
    <property type="project" value="UniProtKB-KW"/>
</dbReference>
<dbReference type="SUPFAM" id="SSF56801">
    <property type="entry name" value="Acetyl-CoA synthetase-like"/>
    <property type="match status" value="1"/>
</dbReference>
<protein>
    <submittedName>
        <fullName evidence="5">FadD3 family acyl-CoA ligase</fullName>
    </submittedName>
</protein>
<evidence type="ECO:0000259" key="4">
    <source>
        <dbReference type="Pfam" id="PF13193"/>
    </source>
</evidence>
<dbReference type="Gene3D" id="3.30.300.30">
    <property type="match status" value="1"/>
</dbReference>
<dbReference type="RefSeq" id="WP_344452736.1">
    <property type="nucleotide sequence ID" value="NZ_BAAATZ010000019.1"/>
</dbReference>
<dbReference type="EMBL" id="BAAATZ010000019">
    <property type="protein sequence ID" value="GAA2731211.1"/>
    <property type="molecule type" value="Genomic_DNA"/>
</dbReference>
<feature type="domain" description="AMP-dependent synthetase/ligase" evidence="3">
    <location>
        <begin position="18"/>
        <end position="360"/>
    </location>
</feature>
<evidence type="ECO:0000256" key="1">
    <source>
        <dbReference type="ARBA" id="ARBA00006432"/>
    </source>
</evidence>
<gene>
    <name evidence="5" type="ORF">GCM10010439_46150</name>
</gene>
<organism evidence="5 6">
    <name type="scientific">Actinocorallia aurantiaca</name>
    <dbReference type="NCBI Taxonomy" id="46204"/>
    <lineage>
        <taxon>Bacteria</taxon>
        <taxon>Bacillati</taxon>
        <taxon>Actinomycetota</taxon>
        <taxon>Actinomycetes</taxon>
        <taxon>Streptosporangiales</taxon>
        <taxon>Thermomonosporaceae</taxon>
        <taxon>Actinocorallia</taxon>
    </lineage>
</organism>
<evidence type="ECO:0000259" key="3">
    <source>
        <dbReference type="Pfam" id="PF00501"/>
    </source>
</evidence>
<evidence type="ECO:0000256" key="2">
    <source>
        <dbReference type="ARBA" id="ARBA00022598"/>
    </source>
</evidence>
<evidence type="ECO:0000313" key="6">
    <source>
        <dbReference type="Proteomes" id="UP001501842"/>
    </source>
</evidence>
<comment type="similarity">
    <text evidence="1">Belongs to the ATP-dependent AMP-binding enzyme family.</text>
</comment>
<dbReference type="Proteomes" id="UP001501842">
    <property type="component" value="Unassembled WGS sequence"/>
</dbReference>